<protein>
    <submittedName>
        <fullName evidence="1">Uncharacterized protein</fullName>
    </submittedName>
</protein>
<keyword evidence="2" id="KW-1185">Reference proteome</keyword>
<accession>A0A0E0AAD3</accession>
<reference evidence="1" key="1">
    <citation type="submission" date="2015-04" db="UniProtKB">
        <authorList>
            <consortium name="EnsemblPlants"/>
        </authorList>
    </citation>
    <scope>IDENTIFICATION</scope>
</reference>
<dbReference type="EnsemblPlants" id="OGLUM06G18010.1">
    <property type="protein sequence ID" value="OGLUM06G18010.1"/>
    <property type="gene ID" value="OGLUM06G18010"/>
</dbReference>
<dbReference type="HOGENOM" id="CLU_2546311_0_0_1"/>
<proteinExistence type="predicted"/>
<evidence type="ECO:0000313" key="2">
    <source>
        <dbReference type="Proteomes" id="UP000026961"/>
    </source>
</evidence>
<reference evidence="1" key="2">
    <citation type="submission" date="2018-05" db="EMBL/GenBank/DDBJ databases">
        <title>OgluRS3 (Oryza glumaepatula Reference Sequence Version 3).</title>
        <authorList>
            <person name="Zhang J."/>
            <person name="Kudrna D."/>
            <person name="Lee S."/>
            <person name="Talag J."/>
            <person name="Welchert J."/>
            <person name="Wing R.A."/>
        </authorList>
    </citation>
    <scope>NUCLEOTIDE SEQUENCE [LARGE SCALE GENOMIC DNA]</scope>
</reference>
<evidence type="ECO:0000313" key="1">
    <source>
        <dbReference type="EnsemblPlants" id="OGLUM06G18010.1"/>
    </source>
</evidence>
<dbReference type="Gramene" id="OGLUM06G18010.1">
    <property type="protein sequence ID" value="OGLUM06G18010.1"/>
    <property type="gene ID" value="OGLUM06G18010"/>
</dbReference>
<dbReference type="Proteomes" id="UP000026961">
    <property type="component" value="Chromosome 6"/>
</dbReference>
<organism evidence="1">
    <name type="scientific">Oryza glumipatula</name>
    <dbReference type="NCBI Taxonomy" id="40148"/>
    <lineage>
        <taxon>Eukaryota</taxon>
        <taxon>Viridiplantae</taxon>
        <taxon>Streptophyta</taxon>
        <taxon>Embryophyta</taxon>
        <taxon>Tracheophyta</taxon>
        <taxon>Spermatophyta</taxon>
        <taxon>Magnoliopsida</taxon>
        <taxon>Liliopsida</taxon>
        <taxon>Poales</taxon>
        <taxon>Poaceae</taxon>
        <taxon>BOP clade</taxon>
        <taxon>Oryzoideae</taxon>
        <taxon>Oryzeae</taxon>
        <taxon>Oryzinae</taxon>
        <taxon>Oryza</taxon>
    </lineage>
</organism>
<name>A0A0E0AAD3_9ORYZ</name>
<dbReference type="AlphaFoldDB" id="A0A0E0AAD3"/>
<sequence>MRIGERALRLDVVMNSRRQQRLSIWQHAATALYRPSNPGHAFIVGPSHSLSCLLAARHRIVALKAPWWLPLPPESYPGLPLHR</sequence>